<proteinExistence type="predicted"/>
<keyword evidence="2" id="KW-1185">Reference proteome</keyword>
<dbReference type="EMBL" id="JAUFQU010000022">
    <property type="protein sequence ID" value="MDN3709205.1"/>
    <property type="molecule type" value="Genomic_DNA"/>
</dbReference>
<name>A0ABT8CXG8_9FLAO</name>
<dbReference type="RefSeq" id="WP_290364954.1">
    <property type="nucleotide sequence ID" value="NZ_JAUFQU010000022.1"/>
</dbReference>
<dbReference type="Proteomes" id="UP001242368">
    <property type="component" value="Unassembled WGS sequence"/>
</dbReference>
<protein>
    <submittedName>
        <fullName evidence="1">Uncharacterized protein</fullName>
    </submittedName>
</protein>
<comment type="caution">
    <text evidence="1">The sequence shown here is derived from an EMBL/GenBank/DDBJ whole genome shotgun (WGS) entry which is preliminary data.</text>
</comment>
<organism evidence="1 2">
    <name type="scientific">Paenimyroides ceti</name>
    <dbReference type="NCBI Taxonomy" id="395087"/>
    <lineage>
        <taxon>Bacteria</taxon>
        <taxon>Pseudomonadati</taxon>
        <taxon>Bacteroidota</taxon>
        <taxon>Flavobacteriia</taxon>
        <taxon>Flavobacteriales</taxon>
        <taxon>Flavobacteriaceae</taxon>
        <taxon>Paenimyroides</taxon>
    </lineage>
</organism>
<accession>A0ABT8CXG8</accession>
<gene>
    <name evidence="1" type="ORF">QW060_19430</name>
</gene>
<reference evidence="2" key="1">
    <citation type="journal article" date="2019" name="Int. J. Syst. Evol. Microbiol.">
        <title>The Global Catalogue of Microorganisms (GCM) 10K type strain sequencing project: providing services to taxonomists for standard genome sequencing and annotation.</title>
        <authorList>
            <consortium name="The Broad Institute Genomics Platform"/>
            <consortium name="The Broad Institute Genome Sequencing Center for Infectious Disease"/>
            <person name="Wu L."/>
            <person name="Ma J."/>
        </authorList>
    </citation>
    <scope>NUCLEOTIDE SEQUENCE [LARGE SCALE GENOMIC DNA]</scope>
    <source>
        <strain evidence="2">CECT 7184</strain>
    </source>
</reference>
<evidence type="ECO:0000313" key="1">
    <source>
        <dbReference type="EMBL" id="MDN3709205.1"/>
    </source>
</evidence>
<sequence>MTVAEPQSSVAVNTATGGIASQLTVISAGSNSAKTGAVVSSTVII</sequence>
<evidence type="ECO:0000313" key="2">
    <source>
        <dbReference type="Proteomes" id="UP001242368"/>
    </source>
</evidence>